<sequence length="258" mass="28445">MVTALDNTLGALLLGYFVAAVLFGITSLQTWTYFRDHPKDHVLLRILVFFLWVLDCLHVVLLTNGVYFDLVTSFGNLVAVSKPHWSYSTLPLVTCIITLTVRGVWKMSKGMIVIPIAIAAGSLYVLGDATYFGVRELFVENWSDSHQFSWSLYAGFGCEIVVDVAITVLQYVYLRKFQSGASFGSINTCLVTSLKKILAKPIHATCGPATEFATLSSLEAASNPDKPLPVDSPLTNARHLNGKNERDWSAYRSASDII</sequence>
<dbReference type="AlphaFoldDB" id="M2P7X5"/>
<feature type="transmembrane region" description="Helical" evidence="1">
    <location>
        <begin position="12"/>
        <end position="34"/>
    </location>
</feature>
<feature type="transmembrane region" description="Helical" evidence="1">
    <location>
        <begin position="46"/>
        <end position="67"/>
    </location>
</feature>
<dbReference type="PANTHER" id="PTHR40465:SF1">
    <property type="entry name" value="DUF6534 DOMAIN-CONTAINING PROTEIN"/>
    <property type="match status" value="1"/>
</dbReference>
<feature type="transmembrane region" description="Helical" evidence="1">
    <location>
        <begin position="112"/>
        <end position="132"/>
    </location>
</feature>
<dbReference type="HOGENOM" id="CLU_046025_5_3_1"/>
<keyword evidence="3" id="KW-1185">Reference proteome</keyword>
<organism evidence="2 3">
    <name type="scientific">Ceriporiopsis subvermispora (strain B)</name>
    <name type="common">White-rot fungus</name>
    <name type="synonym">Gelatoporia subvermispora</name>
    <dbReference type="NCBI Taxonomy" id="914234"/>
    <lineage>
        <taxon>Eukaryota</taxon>
        <taxon>Fungi</taxon>
        <taxon>Dikarya</taxon>
        <taxon>Basidiomycota</taxon>
        <taxon>Agaricomycotina</taxon>
        <taxon>Agaricomycetes</taxon>
        <taxon>Polyporales</taxon>
        <taxon>Gelatoporiaceae</taxon>
        <taxon>Gelatoporia</taxon>
    </lineage>
</organism>
<keyword evidence="1" id="KW-1133">Transmembrane helix</keyword>
<protein>
    <submittedName>
        <fullName evidence="2">Uncharacterized protein</fullName>
    </submittedName>
</protein>
<dbReference type="Proteomes" id="UP000016930">
    <property type="component" value="Unassembled WGS sequence"/>
</dbReference>
<feature type="transmembrane region" description="Helical" evidence="1">
    <location>
        <begin position="87"/>
        <end position="105"/>
    </location>
</feature>
<keyword evidence="1" id="KW-0812">Transmembrane</keyword>
<dbReference type="STRING" id="914234.M2P7X5"/>
<accession>M2P7X5</accession>
<evidence type="ECO:0000313" key="2">
    <source>
        <dbReference type="EMBL" id="EMD31414.1"/>
    </source>
</evidence>
<feature type="transmembrane region" description="Helical" evidence="1">
    <location>
        <begin position="152"/>
        <end position="174"/>
    </location>
</feature>
<gene>
    <name evidence="2" type="ORF">CERSUDRAFT_127429</name>
</gene>
<name>M2P7X5_CERS8</name>
<dbReference type="PANTHER" id="PTHR40465">
    <property type="entry name" value="CHROMOSOME 1, WHOLE GENOME SHOTGUN SEQUENCE"/>
    <property type="match status" value="1"/>
</dbReference>
<reference evidence="2 3" key="1">
    <citation type="journal article" date="2012" name="Proc. Natl. Acad. Sci. U.S.A.">
        <title>Comparative genomics of Ceriporiopsis subvermispora and Phanerochaete chrysosporium provide insight into selective ligninolysis.</title>
        <authorList>
            <person name="Fernandez-Fueyo E."/>
            <person name="Ruiz-Duenas F.J."/>
            <person name="Ferreira P."/>
            <person name="Floudas D."/>
            <person name="Hibbett D.S."/>
            <person name="Canessa P."/>
            <person name="Larrondo L.F."/>
            <person name="James T.Y."/>
            <person name="Seelenfreund D."/>
            <person name="Lobos S."/>
            <person name="Polanco R."/>
            <person name="Tello M."/>
            <person name="Honda Y."/>
            <person name="Watanabe T."/>
            <person name="Watanabe T."/>
            <person name="Ryu J.S."/>
            <person name="Kubicek C.P."/>
            <person name="Schmoll M."/>
            <person name="Gaskell J."/>
            <person name="Hammel K.E."/>
            <person name="St John F.J."/>
            <person name="Vanden Wymelenberg A."/>
            <person name="Sabat G."/>
            <person name="Splinter BonDurant S."/>
            <person name="Syed K."/>
            <person name="Yadav J.S."/>
            <person name="Doddapaneni H."/>
            <person name="Subramanian V."/>
            <person name="Lavin J.L."/>
            <person name="Oguiza J.A."/>
            <person name="Perez G."/>
            <person name="Pisabarro A.G."/>
            <person name="Ramirez L."/>
            <person name="Santoyo F."/>
            <person name="Master E."/>
            <person name="Coutinho P.M."/>
            <person name="Henrissat B."/>
            <person name="Lombard V."/>
            <person name="Magnuson J.K."/>
            <person name="Kuees U."/>
            <person name="Hori C."/>
            <person name="Igarashi K."/>
            <person name="Samejima M."/>
            <person name="Held B.W."/>
            <person name="Barry K.W."/>
            <person name="LaButti K.M."/>
            <person name="Lapidus A."/>
            <person name="Lindquist E.A."/>
            <person name="Lucas S.M."/>
            <person name="Riley R."/>
            <person name="Salamov A.A."/>
            <person name="Hoffmeister D."/>
            <person name="Schwenk D."/>
            <person name="Hadar Y."/>
            <person name="Yarden O."/>
            <person name="de Vries R.P."/>
            <person name="Wiebenga A."/>
            <person name="Stenlid J."/>
            <person name="Eastwood D."/>
            <person name="Grigoriev I.V."/>
            <person name="Berka R.M."/>
            <person name="Blanchette R.A."/>
            <person name="Kersten P."/>
            <person name="Martinez A.T."/>
            <person name="Vicuna R."/>
            <person name="Cullen D."/>
        </authorList>
    </citation>
    <scope>NUCLEOTIDE SEQUENCE [LARGE SCALE GENOMIC DNA]</scope>
    <source>
        <strain evidence="2 3">B</strain>
    </source>
</reference>
<dbReference type="OrthoDB" id="2745105at2759"/>
<proteinExistence type="predicted"/>
<keyword evidence="1" id="KW-0472">Membrane</keyword>
<evidence type="ECO:0000256" key="1">
    <source>
        <dbReference type="SAM" id="Phobius"/>
    </source>
</evidence>
<evidence type="ECO:0000313" key="3">
    <source>
        <dbReference type="Proteomes" id="UP000016930"/>
    </source>
</evidence>
<dbReference type="EMBL" id="KB445819">
    <property type="protein sequence ID" value="EMD31414.1"/>
    <property type="molecule type" value="Genomic_DNA"/>
</dbReference>